<comment type="caution">
    <text evidence="1">The sequence shown here is derived from an EMBL/GenBank/DDBJ whole genome shotgun (WGS) entry which is preliminary data.</text>
</comment>
<accession>A0A848LWX6</accession>
<dbReference type="EMBL" id="JABBJJ010000388">
    <property type="protein sequence ID" value="NMO22139.1"/>
    <property type="molecule type" value="Genomic_DNA"/>
</dbReference>
<sequence>MGSNNVSVTFTNSLDSEFTLGKLNDGFAVTTQSQDMRFIQSVSSPLAGNGSQTLSVEQVNTFVDSVKSASPLGSALANPSGCIAVSVVWTCYALGLRFGISADISSTRIDAVGGTLANALNQLPGFNVSPPSPSVTWSYLVDNSPDAPGKWIQPSSLTAPLTVSFPGNAGFELVLTPVVDESSIQLQCQVQMAT</sequence>
<protein>
    <submittedName>
        <fullName evidence="1">Uncharacterized protein</fullName>
    </submittedName>
</protein>
<evidence type="ECO:0000313" key="1">
    <source>
        <dbReference type="EMBL" id="NMO22139.1"/>
    </source>
</evidence>
<evidence type="ECO:0000313" key="2">
    <source>
        <dbReference type="Proteomes" id="UP000518300"/>
    </source>
</evidence>
<proteinExistence type="predicted"/>
<dbReference type="Proteomes" id="UP000518300">
    <property type="component" value="Unassembled WGS sequence"/>
</dbReference>
<reference evidence="1 2" key="1">
    <citation type="submission" date="2020-04" db="EMBL/GenBank/DDBJ databases">
        <title>Draft genome of Pyxidicoccus fallax type strain.</title>
        <authorList>
            <person name="Whitworth D.E."/>
        </authorList>
    </citation>
    <scope>NUCLEOTIDE SEQUENCE [LARGE SCALE GENOMIC DNA]</scope>
    <source>
        <strain evidence="1 2">DSM 14698</strain>
    </source>
</reference>
<keyword evidence="2" id="KW-1185">Reference proteome</keyword>
<organism evidence="1 2">
    <name type="scientific">Pyxidicoccus fallax</name>
    <dbReference type="NCBI Taxonomy" id="394095"/>
    <lineage>
        <taxon>Bacteria</taxon>
        <taxon>Pseudomonadati</taxon>
        <taxon>Myxococcota</taxon>
        <taxon>Myxococcia</taxon>
        <taxon>Myxococcales</taxon>
        <taxon>Cystobacterineae</taxon>
        <taxon>Myxococcaceae</taxon>
        <taxon>Pyxidicoccus</taxon>
    </lineage>
</organism>
<dbReference type="RefSeq" id="WP_169351299.1">
    <property type="nucleotide sequence ID" value="NZ_JABBJJ010000388.1"/>
</dbReference>
<name>A0A848LWX6_9BACT</name>
<dbReference type="AlphaFoldDB" id="A0A848LWX6"/>
<gene>
    <name evidence="1" type="ORF">HG543_45870</name>
</gene>